<keyword evidence="2" id="KW-1185">Reference proteome</keyword>
<organism evidence="1 2">
    <name type="scientific">Smallanthus sonchifolius</name>
    <dbReference type="NCBI Taxonomy" id="185202"/>
    <lineage>
        <taxon>Eukaryota</taxon>
        <taxon>Viridiplantae</taxon>
        <taxon>Streptophyta</taxon>
        <taxon>Embryophyta</taxon>
        <taxon>Tracheophyta</taxon>
        <taxon>Spermatophyta</taxon>
        <taxon>Magnoliopsida</taxon>
        <taxon>eudicotyledons</taxon>
        <taxon>Gunneridae</taxon>
        <taxon>Pentapetalae</taxon>
        <taxon>asterids</taxon>
        <taxon>campanulids</taxon>
        <taxon>Asterales</taxon>
        <taxon>Asteraceae</taxon>
        <taxon>Asteroideae</taxon>
        <taxon>Heliantheae alliance</taxon>
        <taxon>Millerieae</taxon>
        <taxon>Smallanthus</taxon>
    </lineage>
</organism>
<sequence>MHHLFLDEIGSTFPNFSLETFITENGTASKCSLLASTYGSLLFFLSFSEAVNAGWIPVIASKLNGLLMSF</sequence>
<protein>
    <submittedName>
        <fullName evidence="1">Uncharacterized protein</fullName>
    </submittedName>
</protein>
<name>A0ACB8ZCF3_9ASTR</name>
<proteinExistence type="predicted"/>
<evidence type="ECO:0000313" key="1">
    <source>
        <dbReference type="EMBL" id="KAI3693790.1"/>
    </source>
</evidence>
<gene>
    <name evidence="1" type="ORF">L1987_76742</name>
</gene>
<evidence type="ECO:0000313" key="2">
    <source>
        <dbReference type="Proteomes" id="UP001056120"/>
    </source>
</evidence>
<dbReference type="EMBL" id="CM042043">
    <property type="protein sequence ID" value="KAI3693790.1"/>
    <property type="molecule type" value="Genomic_DNA"/>
</dbReference>
<reference evidence="2" key="1">
    <citation type="journal article" date="2022" name="Mol. Ecol. Resour.">
        <title>The genomes of chicory, endive, great burdock and yacon provide insights into Asteraceae palaeo-polyploidization history and plant inulin production.</title>
        <authorList>
            <person name="Fan W."/>
            <person name="Wang S."/>
            <person name="Wang H."/>
            <person name="Wang A."/>
            <person name="Jiang F."/>
            <person name="Liu H."/>
            <person name="Zhao H."/>
            <person name="Xu D."/>
            <person name="Zhang Y."/>
        </authorList>
    </citation>
    <scope>NUCLEOTIDE SEQUENCE [LARGE SCALE GENOMIC DNA]</scope>
    <source>
        <strain evidence="2">cv. Yunnan</strain>
    </source>
</reference>
<reference evidence="1 2" key="2">
    <citation type="journal article" date="2022" name="Mol. Ecol. Resour.">
        <title>The genomes of chicory, endive, great burdock and yacon provide insights into Asteraceae paleo-polyploidization history and plant inulin production.</title>
        <authorList>
            <person name="Fan W."/>
            <person name="Wang S."/>
            <person name="Wang H."/>
            <person name="Wang A."/>
            <person name="Jiang F."/>
            <person name="Liu H."/>
            <person name="Zhao H."/>
            <person name="Xu D."/>
            <person name="Zhang Y."/>
        </authorList>
    </citation>
    <scope>NUCLEOTIDE SEQUENCE [LARGE SCALE GENOMIC DNA]</scope>
    <source>
        <strain evidence="2">cv. Yunnan</strain>
        <tissue evidence="1">Leaves</tissue>
    </source>
</reference>
<comment type="caution">
    <text evidence="1">The sequence shown here is derived from an EMBL/GenBank/DDBJ whole genome shotgun (WGS) entry which is preliminary data.</text>
</comment>
<dbReference type="Proteomes" id="UP001056120">
    <property type="component" value="Linkage Group LG26"/>
</dbReference>
<accession>A0ACB8ZCF3</accession>